<dbReference type="GO" id="GO:0004656">
    <property type="term" value="F:procollagen-proline 4-dioxygenase activity"/>
    <property type="evidence" value="ECO:0007669"/>
    <property type="project" value="InterPro"/>
</dbReference>
<evidence type="ECO:0000256" key="1">
    <source>
        <dbReference type="ARBA" id="ARBA00001961"/>
    </source>
</evidence>
<dbReference type="Pfam" id="PF08336">
    <property type="entry name" value="P4Ha_N"/>
    <property type="match status" value="1"/>
</dbReference>
<reference evidence="8" key="1">
    <citation type="submission" date="2021-03" db="EMBL/GenBank/DDBJ databases">
        <title>Chromosome level genome of the anhydrobiotic midge Polypedilum vanderplanki.</title>
        <authorList>
            <person name="Yoshida Y."/>
            <person name="Kikawada T."/>
            <person name="Gusev O."/>
        </authorList>
    </citation>
    <scope>NUCLEOTIDE SEQUENCE</scope>
    <source>
        <strain evidence="8">NIAS01</strain>
        <tissue evidence="8">Whole body or cell culture</tissue>
    </source>
</reference>
<dbReference type="Proteomes" id="UP001107558">
    <property type="component" value="Chromosome 1"/>
</dbReference>
<name>A0A9J6CM87_POLVA</name>
<dbReference type="PANTHER" id="PTHR10869">
    <property type="entry name" value="PROLYL 4-HYDROXYLASE ALPHA SUBUNIT"/>
    <property type="match status" value="1"/>
</dbReference>
<dbReference type="SMART" id="SM00702">
    <property type="entry name" value="P4Hc"/>
    <property type="match status" value="1"/>
</dbReference>
<evidence type="ECO:0000256" key="3">
    <source>
        <dbReference type="ARBA" id="ARBA00022896"/>
    </source>
</evidence>
<dbReference type="PANTHER" id="PTHR10869:SF244">
    <property type="entry name" value="PROLYL 4-HYDROXYLASE SUBUNIT ALPHA-2"/>
    <property type="match status" value="1"/>
</dbReference>
<evidence type="ECO:0000259" key="7">
    <source>
        <dbReference type="SMART" id="SM00702"/>
    </source>
</evidence>
<sequence length="510" mass="59944">MRETVETSAHHFSCMQDVEYFSSLLLLEHLGNQETKLIMHLEAISNELKDDYVKNKLEYFQFENELFRKDVTKYIANPLNAFSMIKRATVDLSLIIERISVLNQPVETIARYRIKQSSLTHAVKCLLVLQRFYKLSTDDLARGIINYRRVGEKMSPNDLFVIGTIAANNLTDEVFLAREYLELALKNHRKNFDHLNEVDEIKLLMIITSLCERMHDYKGAALYLKELLMKDPDNIEATEYAMKIVALYKEHGSTKFSIDDPFNFKFIRDGKYTRRKEFELMSDVCRGKMIREESSKMLHCQYVLSAPFVRFKMEEVSREPYIALFIDVLSDNEIQSLKRIAAVATVGGDEKSIYDAVQVAAELYDKDHSLVARISRRIEQMTGLMVDENEPLWVQHIGSAGIAWQRERERRMATILFYMNDDHMDGYTAFPYLKLRLKPNEGSALFWFTLKHSGEYEYGTRFTQCPVMYKSKWIAFKNLYERGQEFKRPCKLYKNEEEKISIEDYDRKFF</sequence>
<dbReference type="OrthoDB" id="420380at2759"/>
<evidence type="ECO:0000256" key="2">
    <source>
        <dbReference type="ARBA" id="ARBA00022723"/>
    </source>
</evidence>
<evidence type="ECO:0000256" key="5">
    <source>
        <dbReference type="ARBA" id="ARBA00023002"/>
    </source>
</evidence>
<evidence type="ECO:0000256" key="6">
    <source>
        <dbReference type="ARBA" id="ARBA00023004"/>
    </source>
</evidence>
<evidence type="ECO:0000256" key="4">
    <source>
        <dbReference type="ARBA" id="ARBA00022964"/>
    </source>
</evidence>
<keyword evidence="3" id="KW-0847">Vitamin C</keyword>
<dbReference type="GO" id="GO:0005783">
    <property type="term" value="C:endoplasmic reticulum"/>
    <property type="evidence" value="ECO:0007669"/>
    <property type="project" value="InterPro"/>
</dbReference>
<feature type="domain" description="Prolyl 4-hydroxylase alpha subunit" evidence="7">
    <location>
        <begin position="320"/>
        <end position="480"/>
    </location>
</feature>
<proteinExistence type="predicted"/>
<keyword evidence="5" id="KW-0560">Oxidoreductase</keyword>
<dbReference type="InterPro" id="IPR013547">
    <property type="entry name" value="P4H_N"/>
</dbReference>
<dbReference type="AlphaFoldDB" id="A0A9J6CM87"/>
<dbReference type="GO" id="GO:0031418">
    <property type="term" value="F:L-ascorbic acid binding"/>
    <property type="evidence" value="ECO:0007669"/>
    <property type="project" value="UniProtKB-KW"/>
</dbReference>
<dbReference type="InterPro" id="IPR045054">
    <property type="entry name" value="P4HA-like"/>
</dbReference>
<gene>
    <name evidence="8" type="ORF">PVAND_012639</name>
</gene>
<evidence type="ECO:0000313" key="9">
    <source>
        <dbReference type="Proteomes" id="UP001107558"/>
    </source>
</evidence>
<dbReference type="InterPro" id="IPR006620">
    <property type="entry name" value="Pro_4_hyd_alph"/>
</dbReference>
<comment type="cofactor">
    <cofactor evidence="1">
        <name>L-ascorbate</name>
        <dbReference type="ChEBI" id="CHEBI:38290"/>
    </cofactor>
</comment>
<comment type="caution">
    <text evidence="8">The sequence shown here is derived from an EMBL/GenBank/DDBJ whole genome shotgun (WGS) entry which is preliminary data.</text>
</comment>
<dbReference type="EMBL" id="JADBJN010000001">
    <property type="protein sequence ID" value="KAG5683353.1"/>
    <property type="molecule type" value="Genomic_DNA"/>
</dbReference>
<keyword evidence="6" id="KW-0408">Iron</keyword>
<keyword evidence="9" id="KW-1185">Reference proteome</keyword>
<keyword evidence="2" id="KW-0479">Metal-binding</keyword>
<keyword evidence="4" id="KW-0223">Dioxygenase</keyword>
<dbReference type="Gene3D" id="6.10.140.1460">
    <property type="match status" value="1"/>
</dbReference>
<organism evidence="8 9">
    <name type="scientific">Polypedilum vanderplanki</name>
    <name type="common">Sleeping chironomid midge</name>
    <dbReference type="NCBI Taxonomy" id="319348"/>
    <lineage>
        <taxon>Eukaryota</taxon>
        <taxon>Metazoa</taxon>
        <taxon>Ecdysozoa</taxon>
        <taxon>Arthropoda</taxon>
        <taxon>Hexapoda</taxon>
        <taxon>Insecta</taxon>
        <taxon>Pterygota</taxon>
        <taxon>Neoptera</taxon>
        <taxon>Endopterygota</taxon>
        <taxon>Diptera</taxon>
        <taxon>Nematocera</taxon>
        <taxon>Chironomoidea</taxon>
        <taxon>Chironomidae</taxon>
        <taxon>Chironominae</taxon>
        <taxon>Polypedilum</taxon>
        <taxon>Polypedilum</taxon>
    </lineage>
</organism>
<accession>A0A9J6CM87</accession>
<dbReference type="Gene3D" id="1.25.40.10">
    <property type="entry name" value="Tetratricopeptide repeat domain"/>
    <property type="match status" value="1"/>
</dbReference>
<dbReference type="Gene3D" id="2.60.120.620">
    <property type="entry name" value="q2cbj1_9rhob like domain"/>
    <property type="match status" value="1"/>
</dbReference>
<evidence type="ECO:0000313" key="8">
    <source>
        <dbReference type="EMBL" id="KAG5683353.1"/>
    </source>
</evidence>
<dbReference type="GO" id="GO:0005506">
    <property type="term" value="F:iron ion binding"/>
    <property type="evidence" value="ECO:0007669"/>
    <property type="project" value="InterPro"/>
</dbReference>
<protein>
    <recommendedName>
        <fullName evidence="7">Prolyl 4-hydroxylase alpha subunit domain-containing protein</fullName>
    </recommendedName>
</protein>
<dbReference type="InterPro" id="IPR011990">
    <property type="entry name" value="TPR-like_helical_dom_sf"/>
</dbReference>